<evidence type="ECO:0000256" key="1">
    <source>
        <dbReference type="SAM" id="MobiDB-lite"/>
    </source>
</evidence>
<dbReference type="Proteomes" id="UP001279734">
    <property type="component" value="Unassembled WGS sequence"/>
</dbReference>
<feature type="region of interest" description="Disordered" evidence="1">
    <location>
        <begin position="99"/>
        <end position="130"/>
    </location>
</feature>
<keyword evidence="2" id="KW-0472">Membrane</keyword>
<organism evidence="3 4">
    <name type="scientific">Nepenthes gracilis</name>
    <name type="common">Slender pitcher plant</name>
    <dbReference type="NCBI Taxonomy" id="150966"/>
    <lineage>
        <taxon>Eukaryota</taxon>
        <taxon>Viridiplantae</taxon>
        <taxon>Streptophyta</taxon>
        <taxon>Embryophyta</taxon>
        <taxon>Tracheophyta</taxon>
        <taxon>Spermatophyta</taxon>
        <taxon>Magnoliopsida</taxon>
        <taxon>eudicotyledons</taxon>
        <taxon>Gunneridae</taxon>
        <taxon>Pentapetalae</taxon>
        <taxon>Caryophyllales</taxon>
        <taxon>Nepenthaceae</taxon>
        <taxon>Nepenthes</taxon>
    </lineage>
</organism>
<dbReference type="EMBL" id="BSYO01000027">
    <property type="protein sequence ID" value="GMH23992.1"/>
    <property type="molecule type" value="Genomic_DNA"/>
</dbReference>
<sequence>MSFRALPALLHLSFSFPLLNLRQKPSVMRGWGEEFITIEGDKVAWLIWIQLLVLFLLSFVLSYFGHFALDFAVGSSMVQDTTVSVNCFSRPGRHVGGYEGVGERAPSTSNRREGAENISERDGSSVKNVGHSQISEHRYNPCHYFELASRAFLGCLGLGSAPRSTCGQENEEDASR</sequence>
<accession>A0AAD3T797</accession>
<evidence type="ECO:0000313" key="4">
    <source>
        <dbReference type="Proteomes" id="UP001279734"/>
    </source>
</evidence>
<feature type="compositionally biased region" description="Basic and acidic residues" evidence="1">
    <location>
        <begin position="110"/>
        <end position="124"/>
    </location>
</feature>
<keyword evidence="2" id="KW-1133">Transmembrane helix</keyword>
<feature type="transmembrane region" description="Helical" evidence="2">
    <location>
        <begin position="45"/>
        <end position="69"/>
    </location>
</feature>
<evidence type="ECO:0000313" key="3">
    <source>
        <dbReference type="EMBL" id="GMH23992.1"/>
    </source>
</evidence>
<name>A0AAD3T797_NEPGR</name>
<keyword evidence="2" id="KW-0812">Transmembrane</keyword>
<dbReference type="AlphaFoldDB" id="A0AAD3T797"/>
<gene>
    <name evidence="3" type="ORF">Nepgr_025835</name>
</gene>
<comment type="caution">
    <text evidence="3">The sequence shown here is derived from an EMBL/GenBank/DDBJ whole genome shotgun (WGS) entry which is preliminary data.</text>
</comment>
<evidence type="ECO:0000256" key="2">
    <source>
        <dbReference type="SAM" id="Phobius"/>
    </source>
</evidence>
<keyword evidence="4" id="KW-1185">Reference proteome</keyword>
<protein>
    <submittedName>
        <fullName evidence="3">Uncharacterized protein</fullName>
    </submittedName>
</protein>
<reference evidence="3" key="1">
    <citation type="submission" date="2023-05" db="EMBL/GenBank/DDBJ databases">
        <title>Nepenthes gracilis genome sequencing.</title>
        <authorList>
            <person name="Fukushima K."/>
        </authorList>
    </citation>
    <scope>NUCLEOTIDE SEQUENCE</scope>
    <source>
        <strain evidence="3">SING2019-196</strain>
    </source>
</reference>
<proteinExistence type="predicted"/>